<dbReference type="Proteomes" id="UP000315647">
    <property type="component" value="Chromosome"/>
</dbReference>
<dbReference type="RefSeq" id="WP_145448933.1">
    <property type="nucleotide sequence ID" value="NZ_CP037421.1"/>
</dbReference>
<dbReference type="EMBL" id="CP037421">
    <property type="protein sequence ID" value="QDT26752.1"/>
    <property type="molecule type" value="Genomic_DNA"/>
</dbReference>
<protein>
    <submittedName>
        <fullName evidence="2">Uncharacterized protein</fullName>
    </submittedName>
</protein>
<organism evidence="2 3">
    <name type="scientific">Gimesia panareensis</name>
    <dbReference type="NCBI Taxonomy" id="2527978"/>
    <lineage>
        <taxon>Bacteria</taxon>
        <taxon>Pseudomonadati</taxon>
        <taxon>Planctomycetota</taxon>
        <taxon>Planctomycetia</taxon>
        <taxon>Planctomycetales</taxon>
        <taxon>Planctomycetaceae</taxon>
        <taxon>Gimesia</taxon>
    </lineage>
</organism>
<gene>
    <name evidence="2" type="ORF">Enr10x_20620</name>
</gene>
<reference evidence="2 3" key="1">
    <citation type="submission" date="2019-03" db="EMBL/GenBank/DDBJ databases">
        <title>Deep-cultivation of Planctomycetes and their phenomic and genomic characterization uncovers novel biology.</title>
        <authorList>
            <person name="Wiegand S."/>
            <person name="Jogler M."/>
            <person name="Boedeker C."/>
            <person name="Pinto D."/>
            <person name="Vollmers J."/>
            <person name="Rivas-Marin E."/>
            <person name="Kohn T."/>
            <person name="Peeters S.H."/>
            <person name="Heuer A."/>
            <person name="Rast P."/>
            <person name="Oberbeckmann S."/>
            <person name="Bunk B."/>
            <person name="Jeske O."/>
            <person name="Meyerdierks A."/>
            <person name="Storesund J.E."/>
            <person name="Kallscheuer N."/>
            <person name="Luecker S."/>
            <person name="Lage O.M."/>
            <person name="Pohl T."/>
            <person name="Merkel B.J."/>
            <person name="Hornburger P."/>
            <person name="Mueller R.-W."/>
            <person name="Bruemmer F."/>
            <person name="Labrenz M."/>
            <person name="Spormann A.M."/>
            <person name="Op den Camp H."/>
            <person name="Overmann J."/>
            <person name="Amann R."/>
            <person name="Jetten M.S.M."/>
            <person name="Mascher T."/>
            <person name="Medema M.H."/>
            <person name="Devos D.P."/>
            <person name="Kaster A.-K."/>
            <person name="Ovreas L."/>
            <person name="Rohde M."/>
            <person name="Galperin M.Y."/>
            <person name="Jogler C."/>
        </authorList>
    </citation>
    <scope>NUCLEOTIDE SEQUENCE [LARGE SCALE GENOMIC DNA]</scope>
    <source>
        <strain evidence="2 3">Enr10</strain>
    </source>
</reference>
<keyword evidence="1" id="KW-0732">Signal</keyword>
<dbReference type="AlphaFoldDB" id="A0A517Q593"/>
<feature type="signal peptide" evidence="1">
    <location>
        <begin position="1"/>
        <end position="24"/>
    </location>
</feature>
<keyword evidence="3" id="KW-1185">Reference proteome</keyword>
<feature type="chain" id="PRO_5022119966" evidence="1">
    <location>
        <begin position="25"/>
        <end position="173"/>
    </location>
</feature>
<evidence type="ECO:0000313" key="2">
    <source>
        <dbReference type="EMBL" id="QDT26752.1"/>
    </source>
</evidence>
<proteinExistence type="predicted"/>
<evidence type="ECO:0000256" key="1">
    <source>
        <dbReference type="SAM" id="SignalP"/>
    </source>
</evidence>
<sequence length="173" mass="18905" precursor="true">MKPLFLNVLTVTAVLGVCPLLLQAADQAGSSAAKLDPIVKQGTAHLDIDDATRARYRYNGQWMYQTEEGQWLVHQDGKWKPADPTTYTVPGLPLAGGNPLGPYFDQFIPDYAYWGEVRPIGKAYYDQFIPANGSGGYNGPIGTAYFDQFIPSNGSGGYHGPTGTAYYDQYIPD</sequence>
<name>A0A517Q593_9PLAN</name>
<evidence type="ECO:0000313" key="3">
    <source>
        <dbReference type="Proteomes" id="UP000315647"/>
    </source>
</evidence>
<accession>A0A517Q593</accession>